<keyword evidence="3" id="KW-1185">Reference proteome</keyword>
<organism evidence="2 3">
    <name type="scientific">Aldrovandia affinis</name>
    <dbReference type="NCBI Taxonomy" id="143900"/>
    <lineage>
        <taxon>Eukaryota</taxon>
        <taxon>Metazoa</taxon>
        <taxon>Chordata</taxon>
        <taxon>Craniata</taxon>
        <taxon>Vertebrata</taxon>
        <taxon>Euteleostomi</taxon>
        <taxon>Actinopterygii</taxon>
        <taxon>Neopterygii</taxon>
        <taxon>Teleostei</taxon>
        <taxon>Notacanthiformes</taxon>
        <taxon>Halosauridae</taxon>
        <taxon>Aldrovandia</taxon>
    </lineage>
</organism>
<name>A0AAD7RJ61_9TELE</name>
<proteinExistence type="predicted"/>
<evidence type="ECO:0000256" key="1">
    <source>
        <dbReference type="SAM" id="MobiDB-lite"/>
    </source>
</evidence>
<feature type="region of interest" description="Disordered" evidence="1">
    <location>
        <begin position="68"/>
        <end position="93"/>
    </location>
</feature>
<sequence length="93" mass="10247">MAHNGTSLPIPFPMVVCSSLGDLFIQRHLISPSIYLYGLNEDEGFDLLLYQLAFIALLSLWLYTEPSVPLSRNSNSSAEESFPGTVSASVWPL</sequence>
<dbReference type="EMBL" id="JAINUG010000286">
    <property type="protein sequence ID" value="KAJ8383751.1"/>
    <property type="molecule type" value="Genomic_DNA"/>
</dbReference>
<reference evidence="2" key="1">
    <citation type="journal article" date="2023" name="Science">
        <title>Genome structures resolve the early diversification of teleost fishes.</title>
        <authorList>
            <person name="Parey E."/>
            <person name="Louis A."/>
            <person name="Montfort J."/>
            <person name="Bouchez O."/>
            <person name="Roques C."/>
            <person name="Iampietro C."/>
            <person name="Lluch J."/>
            <person name="Castinel A."/>
            <person name="Donnadieu C."/>
            <person name="Desvignes T."/>
            <person name="Floi Bucao C."/>
            <person name="Jouanno E."/>
            <person name="Wen M."/>
            <person name="Mejri S."/>
            <person name="Dirks R."/>
            <person name="Jansen H."/>
            <person name="Henkel C."/>
            <person name="Chen W.J."/>
            <person name="Zahm M."/>
            <person name="Cabau C."/>
            <person name="Klopp C."/>
            <person name="Thompson A.W."/>
            <person name="Robinson-Rechavi M."/>
            <person name="Braasch I."/>
            <person name="Lecointre G."/>
            <person name="Bobe J."/>
            <person name="Postlethwait J.H."/>
            <person name="Berthelot C."/>
            <person name="Roest Crollius H."/>
            <person name="Guiguen Y."/>
        </authorList>
    </citation>
    <scope>NUCLEOTIDE SEQUENCE</scope>
    <source>
        <strain evidence="2">NC1722</strain>
    </source>
</reference>
<evidence type="ECO:0000313" key="3">
    <source>
        <dbReference type="Proteomes" id="UP001221898"/>
    </source>
</evidence>
<dbReference type="AlphaFoldDB" id="A0AAD7RJ61"/>
<comment type="caution">
    <text evidence="2">The sequence shown here is derived from an EMBL/GenBank/DDBJ whole genome shotgun (WGS) entry which is preliminary data.</text>
</comment>
<protein>
    <submittedName>
        <fullName evidence="2">Uncharacterized protein</fullName>
    </submittedName>
</protein>
<gene>
    <name evidence="2" type="ORF">AAFF_G00215100</name>
</gene>
<evidence type="ECO:0000313" key="2">
    <source>
        <dbReference type="EMBL" id="KAJ8383751.1"/>
    </source>
</evidence>
<feature type="compositionally biased region" description="Polar residues" evidence="1">
    <location>
        <begin position="70"/>
        <end position="93"/>
    </location>
</feature>
<accession>A0AAD7RJ61</accession>
<dbReference type="Proteomes" id="UP001221898">
    <property type="component" value="Unassembled WGS sequence"/>
</dbReference>